<protein>
    <recommendedName>
        <fullName evidence="1">MobA-like NTP transferase domain-containing protein</fullName>
    </recommendedName>
</protein>
<evidence type="ECO:0000313" key="2">
    <source>
        <dbReference type="EMBL" id="VAW30906.1"/>
    </source>
</evidence>
<accession>A0A3B0VFV5</accession>
<dbReference type="Pfam" id="PF12804">
    <property type="entry name" value="NTP_transf_3"/>
    <property type="match status" value="1"/>
</dbReference>
<dbReference type="InterPro" id="IPR025877">
    <property type="entry name" value="MobA-like_NTP_Trfase"/>
</dbReference>
<proteinExistence type="predicted"/>
<dbReference type="InterPro" id="IPR029044">
    <property type="entry name" value="Nucleotide-diphossugar_trans"/>
</dbReference>
<feature type="domain" description="MobA-like NTP transferase" evidence="1">
    <location>
        <begin position="24"/>
        <end position="139"/>
    </location>
</feature>
<organism evidence="2">
    <name type="scientific">hydrothermal vent metagenome</name>
    <dbReference type="NCBI Taxonomy" id="652676"/>
    <lineage>
        <taxon>unclassified sequences</taxon>
        <taxon>metagenomes</taxon>
        <taxon>ecological metagenomes</taxon>
    </lineage>
</organism>
<gene>
    <name evidence="2" type="ORF">MNBD_CHLOROFLEXI01-1735</name>
</gene>
<sequence>MINCVITAGGIPQPDDPLYALTQGKSKVLLDMNGRTMLERVVDALQGATTIGEIVIAGLGGDMGMTFQKPVNHIPDQGSMLQNALGGIAQMRELHPETKMILLCSADIPTITPAIVDDFIEKCAPYDKGMVYNFVDKQTMEVRFPNSNRTYVKLKDAPIAGGDMTLIQADLGDSNQEIWKALTNARKHAWKLAHVVGLRTLLKLLLRQLTFADIEAAAERITGRPCQVLLNPHAEVAMDADKPEQVALLQADFISREKV</sequence>
<dbReference type="Gene3D" id="3.90.550.10">
    <property type="entry name" value="Spore Coat Polysaccharide Biosynthesis Protein SpsA, Chain A"/>
    <property type="match status" value="1"/>
</dbReference>
<dbReference type="EMBL" id="UOEU01000110">
    <property type="protein sequence ID" value="VAW30906.1"/>
    <property type="molecule type" value="Genomic_DNA"/>
</dbReference>
<dbReference type="AlphaFoldDB" id="A0A3B0VFV5"/>
<reference evidence="2" key="1">
    <citation type="submission" date="2018-06" db="EMBL/GenBank/DDBJ databases">
        <authorList>
            <person name="Zhirakovskaya E."/>
        </authorList>
    </citation>
    <scope>NUCLEOTIDE SEQUENCE</scope>
</reference>
<evidence type="ECO:0000259" key="1">
    <source>
        <dbReference type="Pfam" id="PF12804"/>
    </source>
</evidence>
<dbReference type="GO" id="GO:0016779">
    <property type="term" value="F:nucleotidyltransferase activity"/>
    <property type="evidence" value="ECO:0007669"/>
    <property type="project" value="UniProtKB-ARBA"/>
</dbReference>
<dbReference type="SUPFAM" id="SSF53448">
    <property type="entry name" value="Nucleotide-diphospho-sugar transferases"/>
    <property type="match status" value="1"/>
</dbReference>
<name>A0A3B0VFV5_9ZZZZ</name>